<dbReference type="AlphaFoldDB" id="A0A3M7SDE2"/>
<keyword evidence="2" id="KW-1185">Reference proteome</keyword>
<gene>
    <name evidence="1" type="ORF">BpHYR1_025256</name>
</gene>
<dbReference type="Proteomes" id="UP000276133">
    <property type="component" value="Unassembled WGS sequence"/>
</dbReference>
<organism evidence="1 2">
    <name type="scientific">Brachionus plicatilis</name>
    <name type="common">Marine rotifer</name>
    <name type="synonym">Brachionus muelleri</name>
    <dbReference type="NCBI Taxonomy" id="10195"/>
    <lineage>
        <taxon>Eukaryota</taxon>
        <taxon>Metazoa</taxon>
        <taxon>Spiralia</taxon>
        <taxon>Gnathifera</taxon>
        <taxon>Rotifera</taxon>
        <taxon>Eurotatoria</taxon>
        <taxon>Monogononta</taxon>
        <taxon>Pseudotrocha</taxon>
        <taxon>Ploima</taxon>
        <taxon>Brachionidae</taxon>
        <taxon>Brachionus</taxon>
    </lineage>
</organism>
<accession>A0A3M7SDE2</accession>
<name>A0A3M7SDE2_BRAPC</name>
<comment type="caution">
    <text evidence="1">The sequence shown here is derived from an EMBL/GenBank/DDBJ whole genome shotgun (WGS) entry which is preliminary data.</text>
</comment>
<proteinExistence type="predicted"/>
<dbReference type="EMBL" id="REGN01001617">
    <property type="protein sequence ID" value="RNA33558.1"/>
    <property type="molecule type" value="Genomic_DNA"/>
</dbReference>
<evidence type="ECO:0000313" key="1">
    <source>
        <dbReference type="EMBL" id="RNA33558.1"/>
    </source>
</evidence>
<protein>
    <submittedName>
        <fullName evidence="1">Uncharacterized protein</fullName>
    </submittedName>
</protein>
<evidence type="ECO:0000313" key="2">
    <source>
        <dbReference type="Proteomes" id="UP000276133"/>
    </source>
</evidence>
<reference evidence="1 2" key="1">
    <citation type="journal article" date="2018" name="Sci. Rep.">
        <title>Genomic signatures of local adaptation to the degree of environmental predictability in rotifers.</title>
        <authorList>
            <person name="Franch-Gras L."/>
            <person name="Hahn C."/>
            <person name="Garcia-Roger E.M."/>
            <person name="Carmona M.J."/>
            <person name="Serra M."/>
            <person name="Gomez A."/>
        </authorList>
    </citation>
    <scope>NUCLEOTIDE SEQUENCE [LARGE SCALE GENOMIC DNA]</scope>
    <source>
        <strain evidence="1">HYR1</strain>
    </source>
</reference>
<sequence length="74" mass="8683">MTATSTLSCLAICSRNVFTFTQYYLKLTKKSKIFELFMTYANMEYLNIIKKIKQILEKIPHIATYFVAPFLSMK</sequence>